<protein>
    <submittedName>
        <fullName evidence="1">Uncharacterized protein</fullName>
    </submittedName>
</protein>
<reference evidence="1" key="1">
    <citation type="submission" date="2018-11" db="EMBL/GenBank/DDBJ databases">
        <authorList>
            <person name="Grassa J C."/>
        </authorList>
    </citation>
    <scope>NUCLEOTIDE SEQUENCE [LARGE SCALE GENOMIC DNA]</scope>
</reference>
<evidence type="ECO:0000313" key="1">
    <source>
        <dbReference type="EnsemblPlants" id="cds.evm.model.07.1732"/>
    </source>
</evidence>
<proteinExistence type="predicted"/>
<evidence type="ECO:0000313" key="2">
    <source>
        <dbReference type="Proteomes" id="UP000596661"/>
    </source>
</evidence>
<accession>A0A803Q3Q3</accession>
<name>A0A803Q3Q3_CANSA</name>
<dbReference type="AlphaFoldDB" id="A0A803Q3Q3"/>
<keyword evidence="2" id="KW-1185">Reference proteome</keyword>
<organism evidence="1 2">
    <name type="scientific">Cannabis sativa</name>
    <name type="common">Hemp</name>
    <name type="synonym">Marijuana</name>
    <dbReference type="NCBI Taxonomy" id="3483"/>
    <lineage>
        <taxon>Eukaryota</taxon>
        <taxon>Viridiplantae</taxon>
        <taxon>Streptophyta</taxon>
        <taxon>Embryophyta</taxon>
        <taxon>Tracheophyta</taxon>
        <taxon>Spermatophyta</taxon>
        <taxon>Magnoliopsida</taxon>
        <taxon>eudicotyledons</taxon>
        <taxon>Gunneridae</taxon>
        <taxon>Pentapetalae</taxon>
        <taxon>rosids</taxon>
        <taxon>fabids</taxon>
        <taxon>Rosales</taxon>
        <taxon>Cannabaceae</taxon>
        <taxon>Cannabis</taxon>
    </lineage>
</organism>
<dbReference type="Gramene" id="evm.model.07.1732">
    <property type="protein sequence ID" value="cds.evm.model.07.1732"/>
    <property type="gene ID" value="evm.TU.07.1732"/>
</dbReference>
<dbReference type="EnsemblPlants" id="evm.model.07.1732">
    <property type="protein sequence ID" value="cds.evm.model.07.1732"/>
    <property type="gene ID" value="evm.TU.07.1732"/>
</dbReference>
<reference evidence="1" key="2">
    <citation type="submission" date="2021-03" db="UniProtKB">
        <authorList>
            <consortium name="EnsemblPlants"/>
        </authorList>
    </citation>
    <scope>IDENTIFICATION</scope>
</reference>
<sequence>MGYGCLEVTLASSALFFLPGAVCRISPSSASESSLYGFGKNVGDSSEVISVLRMSSKIFLILMRDFSFIGSGCLLSAIHLDSRGCLIFPRFFFTGLSSHWLVSHEESRLVVFLVQFKLILALSPLCSQCKLHLVLTSAFQTTAPLSGSLSTGGF</sequence>
<dbReference type="Proteomes" id="UP000596661">
    <property type="component" value="Chromosome 7"/>
</dbReference>
<dbReference type="EMBL" id="UZAU01000674">
    <property type="status" value="NOT_ANNOTATED_CDS"/>
    <property type="molecule type" value="Genomic_DNA"/>
</dbReference>